<dbReference type="Proteomes" id="UP000176424">
    <property type="component" value="Unassembled WGS sequence"/>
</dbReference>
<feature type="transmembrane region" description="Helical" evidence="1">
    <location>
        <begin position="210"/>
        <end position="237"/>
    </location>
</feature>
<dbReference type="STRING" id="1797263.A2397_05015"/>
<keyword evidence="1" id="KW-1133">Transmembrane helix</keyword>
<feature type="transmembrane region" description="Helical" evidence="1">
    <location>
        <begin position="7"/>
        <end position="27"/>
    </location>
</feature>
<dbReference type="EMBL" id="MEXR01000044">
    <property type="protein sequence ID" value="OGD08928.1"/>
    <property type="molecule type" value="Genomic_DNA"/>
</dbReference>
<name>A0A1F4ZS33_9BACT</name>
<evidence type="ECO:0000313" key="2">
    <source>
        <dbReference type="EMBL" id="OGD08928.1"/>
    </source>
</evidence>
<feature type="transmembrane region" description="Helical" evidence="1">
    <location>
        <begin position="59"/>
        <end position="78"/>
    </location>
</feature>
<proteinExistence type="predicted"/>
<protein>
    <recommendedName>
        <fullName evidence="4">Glycosyltransferase RgtA/B/C/D-like domain-containing protein</fullName>
    </recommendedName>
</protein>
<feature type="transmembrane region" description="Helical" evidence="1">
    <location>
        <begin position="249"/>
        <end position="275"/>
    </location>
</feature>
<reference evidence="2 3" key="1">
    <citation type="journal article" date="2016" name="Nat. Commun.">
        <title>Thousands of microbial genomes shed light on interconnected biogeochemical processes in an aquifer system.</title>
        <authorList>
            <person name="Anantharaman K."/>
            <person name="Brown C.T."/>
            <person name="Hug L.A."/>
            <person name="Sharon I."/>
            <person name="Castelle C.J."/>
            <person name="Probst A.J."/>
            <person name="Thomas B.C."/>
            <person name="Singh A."/>
            <person name="Wilkins M.J."/>
            <person name="Karaoz U."/>
            <person name="Brodie E.L."/>
            <person name="Williams K.H."/>
            <person name="Hubbard S.S."/>
            <person name="Banfield J.F."/>
        </authorList>
    </citation>
    <scope>NUCLEOTIDE SEQUENCE [LARGE SCALE GENOMIC DNA]</scope>
</reference>
<sequence length="364" mass="42301">MIINSFSLISLLGFQLITWLLFVLSYFLKINLLNFPTWTFWLVIAAWITFVARHNLRQLFILLFAILIFILPSLWFPVTGWDSITLYDFRAQILLHTGNISDTLFRASVVDYPMFTTLLHFLFYRSGLSTPMPIYAFLYLLFGLQLYSLFRRTNSAKLSLVLALVVTMAPKLFEHSHIAYANFPYTIYLVLGTFYLYYWTINKKMKDLLLGILLCLASLWIRSFPFGLIPILAAMFVSIKSTRTQMAAIIVAAIAILIKYWPINFSILVGILDFIKWGILKYYFPYPLIFVLSVIYQFQSKTKNWFIPFTILGFWAAIIIGNYSYALTDRIFAQIPDALQRTVMFLNPSISLYFLLLLTSKSKT</sequence>
<organism evidence="2 3">
    <name type="scientific">Candidatus Amesbacteria bacterium RIFOXYB1_FULL_44_23</name>
    <dbReference type="NCBI Taxonomy" id="1797263"/>
    <lineage>
        <taxon>Bacteria</taxon>
        <taxon>Candidatus Amesiibacteriota</taxon>
    </lineage>
</organism>
<feature type="transmembrane region" description="Helical" evidence="1">
    <location>
        <begin position="305"/>
        <end position="326"/>
    </location>
</feature>
<accession>A0A1F4ZS33</accession>
<feature type="transmembrane region" description="Helical" evidence="1">
    <location>
        <begin position="282"/>
        <end position="299"/>
    </location>
</feature>
<evidence type="ECO:0008006" key="4">
    <source>
        <dbReference type="Google" id="ProtNLM"/>
    </source>
</evidence>
<evidence type="ECO:0000256" key="1">
    <source>
        <dbReference type="SAM" id="Phobius"/>
    </source>
</evidence>
<keyword evidence="1" id="KW-0472">Membrane</keyword>
<comment type="caution">
    <text evidence="2">The sequence shown here is derived from an EMBL/GenBank/DDBJ whole genome shotgun (WGS) entry which is preliminary data.</text>
</comment>
<keyword evidence="1" id="KW-0812">Transmembrane</keyword>
<feature type="transmembrane region" description="Helical" evidence="1">
    <location>
        <begin position="179"/>
        <end position="198"/>
    </location>
</feature>
<feature type="transmembrane region" description="Helical" evidence="1">
    <location>
        <begin position="132"/>
        <end position="150"/>
    </location>
</feature>
<evidence type="ECO:0000313" key="3">
    <source>
        <dbReference type="Proteomes" id="UP000176424"/>
    </source>
</evidence>
<feature type="transmembrane region" description="Helical" evidence="1">
    <location>
        <begin position="338"/>
        <end position="358"/>
    </location>
</feature>
<dbReference type="AlphaFoldDB" id="A0A1F4ZS33"/>
<feature type="transmembrane region" description="Helical" evidence="1">
    <location>
        <begin position="33"/>
        <end position="52"/>
    </location>
</feature>
<gene>
    <name evidence="2" type="ORF">A2397_05015</name>
</gene>